<evidence type="ECO:0008006" key="4">
    <source>
        <dbReference type="Google" id="ProtNLM"/>
    </source>
</evidence>
<dbReference type="Gene3D" id="3.40.50.10680">
    <property type="entry name" value="CofD-like domains"/>
    <property type="match status" value="1"/>
</dbReference>
<keyword evidence="2" id="KW-0460">Magnesium</keyword>
<evidence type="ECO:0000256" key="1">
    <source>
        <dbReference type="ARBA" id="ARBA00022679"/>
    </source>
</evidence>
<dbReference type="Gene3D" id="1.10.8.240">
    <property type="entry name" value="CofD-like domain"/>
    <property type="match status" value="1"/>
</dbReference>
<gene>
    <name evidence="3" type="ORF">METZ01_LOCUS200485</name>
</gene>
<dbReference type="InterPro" id="IPR038136">
    <property type="entry name" value="CofD-like_dom_sf"/>
</dbReference>
<dbReference type="HAMAP" id="MF_01257">
    <property type="entry name" value="CofD"/>
    <property type="match status" value="1"/>
</dbReference>
<sequence>MICVLAGGVGAARLLVGLIRVVPPGEIVAVVNTADDVVLHGLHISPDLDTVTYTLAGAHNTETGWGLAGETWEAMGALKSLGGPTWFSLGDRDLGTHLYRTGRLAEGAGLAEVTAEIATSFGLGVRLLPMAEDRVTTVVTLAEGDRPGVEVGFQEWFVGLGHAVPVAGVRFDGVEVACPGPGVLEAIADAEVVVVAPSNPIVSIGPLLAVPGLADALRARRDDTVAVSPIVAGAALKGPAARLMRDLGHEASVVGVAGLYRDVAATLVVDTADADLAGAVEAAGMACVVTDTVMADPTVAAALAKTTLEAAR</sequence>
<organism evidence="3">
    <name type="scientific">marine metagenome</name>
    <dbReference type="NCBI Taxonomy" id="408172"/>
    <lineage>
        <taxon>unclassified sequences</taxon>
        <taxon>metagenomes</taxon>
        <taxon>ecological metagenomes</taxon>
    </lineage>
</organism>
<dbReference type="PANTHER" id="PTHR43007:SF1">
    <property type="entry name" value="2-PHOSPHO-L-LACTATE TRANSFERASE"/>
    <property type="match status" value="1"/>
</dbReference>
<dbReference type="SUPFAM" id="SSF142338">
    <property type="entry name" value="CofD-like"/>
    <property type="match status" value="1"/>
</dbReference>
<dbReference type="EMBL" id="UINC01043503">
    <property type="protein sequence ID" value="SVB47631.1"/>
    <property type="molecule type" value="Genomic_DNA"/>
</dbReference>
<dbReference type="AlphaFoldDB" id="A0A382ECD7"/>
<proteinExistence type="inferred from homology"/>
<dbReference type="PANTHER" id="PTHR43007">
    <property type="entry name" value="2-PHOSPHO-L-LACTATE TRANSFERASE"/>
    <property type="match status" value="1"/>
</dbReference>
<dbReference type="GO" id="GO:0000287">
    <property type="term" value="F:magnesium ion binding"/>
    <property type="evidence" value="ECO:0007669"/>
    <property type="project" value="InterPro"/>
</dbReference>
<evidence type="ECO:0000313" key="3">
    <source>
        <dbReference type="EMBL" id="SVB47631.1"/>
    </source>
</evidence>
<dbReference type="GO" id="GO:0043743">
    <property type="term" value="F:LPPG:FO 2-phospho-L-lactate transferase activity"/>
    <property type="evidence" value="ECO:0007669"/>
    <property type="project" value="InterPro"/>
</dbReference>
<dbReference type="NCBIfam" id="TIGR01819">
    <property type="entry name" value="F420_cofD"/>
    <property type="match status" value="1"/>
</dbReference>
<dbReference type="InterPro" id="IPR010115">
    <property type="entry name" value="FbiA/CofD"/>
</dbReference>
<dbReference type="CDD" id="cd07186">
    <property type="entry name" value="CofD_like"/>
    <property type="match status" value="1"/>
</dbReference>
<keyword evidence="1" id="KW-0808">Transferase</keyword>
<evidence type="ECO:0000256" key="2">
    <source>
        <dbReference type="ARBA" id="ARBA00022842"/>
    </source>
</evidence>
<dbReference type="InterPro" id="IPR002882">
    <property type="entry name" value="CofD"/>
</dbReference>
<name>A0A382ECD7_9ZZZZ</name>
<accession>A0A382ECD7</accession>
<dbReference type="Pfam" id="PF01933">
    <property type="entry name" value="CofD"/>
    <property type="match status" value="1"/>
</dbReference>
<reference evidence="3" key="1">
    <citation type="submission" date="2018-05" db="EMBL/GenBank/DDBJ databases">
        <authorList>
            <person name="Lanie J.A."/>
            <person name="Ng W.-L."/>
            <person name="Kazmierczak K.M."/>
            <person name="Andrzejewski T.M."/>
            <person name="Davidsen T.M."/>
            <person name="Wayne K.J."/>
            <person name="Tettelin H."/>
            <person name="Glass J.I."/>
            <person name="Rusch D."/>
            <person name="Podicherti R."/>
            <person name="Tsui H.-C.T."/>
            <person name="Winkler M.E."/>
        </authorList>
    </citation>
    <scope>NUCLEOTIDE SEQUENCE</scope>
</reference>
<protein>
    <recommendedName>
        <fullName evidence="4">2-phospho-L-lactate transferase</fullName>
    </recommendedName>
</protein>